<proteinExistence type="inferred from homology"/>
<dbReference type="PANTHER" id="PTHR35344:SF4">
    <property type="entry name" value="GAS VESICLE PROTEIN A1"/>
    <property type="match status" value="1"/>
</dbReference>
<comment type="caution">
    <text evidence="6">The sequence shown here is derived from an EMBL/GenBank/DDBJ whole genome shotgun (WGS) entry which is preliminary data.</text>
</comment>
<dbReference type="PROSITE" id="PS00234">
    <property type="entry name" value="GAS_VESICLE_A_1"/>
    <property type="match status" value="1"/>
</dbReference>
<dbReference type="EMBL" id="WMIB01000028">
    <property type="protein sequence ID" value="MTH55387.1"/>
    <property type="molecule type" value="Genomic_DNA"/>
</dbReference>
<accession>A0A7X2S8L8</accession>
<comment type="function">
    <text evidence="4 5">Gas vesicles are hollow, gas filled proteinaceous nanostructures found in some microorganisms. During planktonic growth they allow positioning of the organism at a favorable depth for light or nutrient acquisition. GvpA forms the protein shell.</text>
</comment>
<evidence type="ECO:0000256" key="5">
    <source>
        <dbReference type="RuleBase" id="RU000632"/>
    </source>
</evidence>
<dbReference type="RefSeq" id="WP_155113886.1">
    <property type="nucleotide sequence ID" value="NZ_WMIB01000028.1"/>
</dbReference>
<comment type="subunit">
    <text evidence="4 5">The gas vesicle shell is 2 nm thick and consists of a single layer of this protein. It forms helical ribs nearly perpendicular to the long axis of the vesicle.</text>
</comment>
<protein>
    <recommendedName>
        <fullName evidence="4">Gas vesicle protein A</fullName>
        <shortName evidence="4">GVP</shortName>
    </recommendedName>
</protein>
<dbReference type="InterPro" id="IPR050530">
    <property type="entry name" value="GvpA"/>
</dbReference>
<evidence type="ECO:0000256" key="2">
    <source>
        <dbReference type="ARBA" id="ARBA00035629"/>
    </source>
</evidence>
<dbReference type="OrthoDB" id="5525879at2"/>
<comment type="subcellular location">
    <subcellularLocation>
        <location evidence="2 4 5">Gas vesicle shell</location>
    </subcellularLocation>
</comment>
<evidence type="ECO:0000256" key="4">
    <source>
        <dbReference type="HAMAP-Rule" id="MF_00576"/>
    </source>
</evidence>
<keyword evidence="1 4" id="KW-0304">Gas vesicle</keyword>
<dbReference type="HAMAP" id="MF_00576">
    <property type="entry name" value="Gas_vesicle_A"/>
    <property type="match status" value="1"/>
</dbReference>
<sequence>MMLEKCRDGSSLVEVVDRILDKGIVIDVFARVSVLGVELLTVEARIIVSSIETWLRYADAVDLLRHKEHVHDPTHREETRDPEELLDKLVFPI</sequence>
<dbReference type="GO" id="GO:0033172">
    <property type="term" value="C:gas vesicle shell"/>
    <property type="evidence" value="ECO:0007669"/>
    <property type="project" value="UniProtKB-UniRule"/>
</dbReference>
<dbReference type="Proteomes" id="UP000434639">
    <property type="component" value="Unassembled WGS sequence"/>
</dbReference>
<evidence type="ECO:0000256" key="1">
    <source>
        <dbReference type="ARBA" id="ARBA00022987"/>
    </source>
</evidence>
<dbReference type="InterPro" id="IPR018493">
    <property type="entry name" value="GvpA-like_CS"/>
</dbReference>
<comment type="similarity">
    <text evidence="3 4 5">Belongs to the gas vesicle GvpA family.</text>
</comment>
<organism evidence="6 7">
    <name type="scientific">Metabacillus mangrovi</name>
    <dbReference type="NCBI Taxonomy" id="1491830"/>
    <lineage>
        <taxon>Bacteria</taxon>
        <taxon>Bacillati</taxon>
        <taxon>Bacillota</taxon>
        <taxon>Bacilli</taxon>
        <taxon>Bacillales</taxon>
        <taxon>Bacillaceae</taxon>
        <taxon>Metabacillus</taxon>
    </lineage>
</organism>
<dbReference type="AlphaFoldDB" id="A0A7X2S8L8"/>
<dbReference type="NCBIfam" id="NF006874">
    <property type="entry name" value="PRK09371.1"/>
    <property type="match status" value="1"/>
</dbReference>
<gene>
    <name evidence="4 6" type="primary">gvpA</name>
    <name evidence="6" type="ORF">GKZ89_18505</name>
</gene>
<dbReference type="InterPro" id="IPR047870">
    <property type="entry name" value="Gas_vesicle_GvpA"/>
</dbReference>
<dbReference type="Pfam" id="PF00741">
    <property type="entry name" value="Gas_vesicle"/>
    <property type="match status" value="1"/>
</dbReference>
<dbReference type="PANTHER" id="PTHR35344">
    <property type="entry name" value="GAS VESICLE STRUCTURAL PROTEIN 2-RELATED"/>
    <property type="match status" value="1"/>
</dbReference>
<reference evidence="6 7" key="1">
    <citation type="journal article" date="2017" name="Int. J. Syst. Evol. Microbiol.">
        <title>Bacillus mangrovi sp. nov., isolated from a sediment sample from a mangrove forest.</title>
        <authorList>
            <person name="Gupta V."/>
            <person name="Singh P.K."/>
            <person name="Korpole S."/>
            <person name="Tanuku N.R.S."/>
            <person name="Pinnaka A.K."/>
        </authorList>
    </citation>
    <scope>NUCLEOTIDE SEQUENCE [LARGE SCALE GENOMIC DNA]</scope>
    <source>
        <strain evidence="6 7">KCTC 33872</strain>
    </source>
</reference>
<dbReference type="GO" id="GO:0012506">
    <property type="term" value="C:vesicle membrane"/>
    <property type="evidence" value="ECO:0007669"/>
    <property type="project" value="InterPro"/>
</dbReference>
<evidence type="ECO:0000256" key="3">
    <source>
        <dbReference type="ARBA" id="ARBA00035646"/>
    </source>
</evidence>
<evidence type="ECO:0000313" key="7">
    <source>
        <dbReference type="Proteomes" id="UP000434639"/>
    </source>
</evidence>
<name>A0A7X2S8L8_9BACI</name>
<dbReference type="InterPro" id="IPR000638">
    <property type="entry name" value="Gas-vesicle_GvpA-like"/>
</dbReference>
<keyword evidence="7" id="KW-1185">Reference proteome</keyword>
<evidence type="ECO:0000313" key="6">
    <source>
        <dbReference type="EMBL" id="MTH55387.1"/>
    </source>
</evidence>
<dbReference type="GO" id="GO:0005198">
    <property type="term" value="F:structural molecule activity"/>
    <property type="evidence" value="ECO:0007669"/>
    <property type="project" value="InterPro"/>
</dbReference>